<sequence>MVLGRCTLVSRRHFDDASLCSKASAWVPCETWTTGVNRILGESGYELTWLL</sequence>
<dbReference type="PATRIC" id="fig|595434.4.peg.1172"/>
<keyword evidence="2" id="KW-1185">Reference proteome</keyword>
<dbReference type="AlphaFoldDB" id="A0A0J1BJK1"/>
<proteinExistence type="predicted"/>
<name>A0A0J1BJK1_RHOIS</name>
<dbReference type="EMBL" id="LECT01000012">
    <property type="protein sequence ID" value="KLU06736.1"/>
    <property type="molecule type" value="Genomic_DNA"/>
</dbReference>
<protein>
    <submittedName>
        <fullName evidence="1">Uncharacterized protein</fullName>
    </submittedName>
</protein>
<reference evidence="1" key="1">
    <citation type="submission" date="2015-05" db="EMBL/GenBank/DDBJ databases">
        <title>Permanent draft genome of Rhodopirellula islandicus K833.</title>
        <authorList>
            <person name="Kizina J."/>
            <person name="Richter M."/>
            <person name="Glockner F.O."/>
            <person name="Harder J."/>
        </authorList>
    </citation>
    <scope>NUCLEOTIDE SEQUENCE [LARGE SCALE GENOMIC DNA]</scope>
    <source>
        <strain evidence="1">K833</strain>
    </source>
</reference>
<evidence type="ECO:0000313" key="1">
    <source>
        <dbReference type="EMBL" id="KLU06736.1"/>
    </source>
</evidence>
<dbReference type="Proteomes" id="UP000036367">
    <property type="component" value="Unassembled WGS sequence"/>
</dbReference>
<organism evidence="1 2">
    <name type="scientific">Rhodopirellula islandica</name>
    <dbReference type="NCBI Taxonomy" id="595434"/>
    <lineage>
        <taxon>Bacteria</taxon>
        <taxon>Pseudomonadati</taxon>
        <taxon>Planctomycetota</taxon>
        <taxon>Planctomycetia</taxon>
        <taxon>Pirellulales</taxon>
        <taxon>Pirellulaceae</taxon>
        <taxon>Rhodopirellula</taxon>
    </lineage>
</organism>
<evidence type="ECO:0000313" key="2">
    <source>
        <dbReference type="Proteomes" id="UP000036367"/>
    </source>
</evidence>
<gene>
    <name evidence="1" type="ORF">RISK_001220</name>
</gene>
<dbReference type="STRING" id="595434.RISK_001220"/>
<comment type="caution">
    <text evidence="1">The sequence shown here is derived from an EMBL/GenBank/DDBJ whole genome shotgun (WGS) entry which is preliminary data.</text>
</comment>
<accession>A0A0J1BJK1</accession>